<keyword evidence="4" id="KW-0670">Pyruvate</keyword>
<evidence type="ECO:0000256" key="2">
    <source>
        <dbReference type="ARBA" id="ARBA00023027"/>
    </source>
</evidence>
<dbReference type="CDD" id="cd12164">
    <property type="entry name" value="GDH_like_2"/>
    <property type="match status" value="1"/>
</dbReference>
<dbReference type="PANTHER" id="PTHR43333:SF1">
    <property type="entry name" value="D-ISOMER SPECIFIC 2-HYDROXYACID DEHYDROGENASE NAD-BINDING DOMAIN-CONTAINING PROTEIN"/>
    <property type="match status" value="1"/>
</dbReference>
<evidence type="ECO:0000313" key="4">
    <source>
        <dbReference type="EMBL" id="NDY95443.1"/>
    </source>
</evidence>
<dbReference type="Proteomes" id="UP000484885">
    <property type="component" value="Unassembled WGS sequence"/>
</dbReference>
<dbReference type="InterPro" id="IPR036291">
    <property type="entry name" value="NAD(P)-bd_dom_sf"/>
</dbReference>
<organism evidence="4 5">
    <name type="scientific">Wenzhouxiangella limi</name>
    <dbReference type="NCBI Taxonomy" id="2707351"/>
    <lineage>
        <taxon>Bacteria</taxon>
        <taxon>Pseudomonadati</taxon>
        <taxon>Pseudomonadota</taxon>
        <taxon>Gammaproteobacteria</taxon>
        <taxon>Chromatiales</taxon>
        <taxon>Wenzhouxiangellaceae</taxon>
        <taxon>Wenzhouxiangella</taxon>
    </lineage>
</organism>
<sequence>MTVLLVTPGRDSAGLAAAIRRQDPSIDVRIWPETGPAAAIRFAVLWQQPPGLLRQLKGLAAVSSLGAGAEHVLADPDLPPGMRVGRLAGQRLAADMAAYLLAQVLGHWRRLARFRQAQAREEWSPWAPADPPRIGLLGTGNMAGAALRAFQALDVPVRAFNRSGRPLDGIRVESGRSGLFALAEWSDYLICLLPLTDQTRGILNADLFKRMRAGAVLVNVGRGAHLVEADLLAGLDHGRPGAAILDVFAQEPLPDGHPFWHHPAIQITPHCASVTGDEEAAGLIIESWRRVAAGQPPLDAVDRSLGY</sequence>
<dbReference type="PROSITE" id="PS00671">
    <property type="entry name" value="D_2_HYDROXYACID_DH_3"/>
    <property type="match status" value="1"/>
</dbReference>
<name>A0A845UUE1_9GAMM</name>
<comment type="caution">
    <text evidence="4">The sequence shown here is derived from an EMBL/GenBank/DDBJ whole genome shotgun (WGS) entry which is preliminary data.</text>
</comment>
<evidence type="ECO:0000313" key="5">
    <source>
        <dbReference type="Proteomes" id="UP000484885"/>
    </source>
</evidence>
<keyword evidence="1" id="KW-0560">Oxidoreductase</keyword>
<accession>A0A845UUE1</accession>
<dbReference type="Gene3D" id="3.40.50.720">
    <property type="entry name" value="NAD(P)-binding Rossmann-like Domain"/>
    <property type="match status" value="2"/>
</dbReference>
<feature type="domain" description="D-isomer specific 2-hydroxyacid dehydrogenase NAD-binding" evidence="3">
    <location>
        <begin position="102"/>
        <end position="272"/>
    </location>
</feature>
<dbReference type="AlphaFoldDB" id="A0A845UUE1"/>
<dbReference type="GO" id="GO:0016616">
    <property type="term" value="F:oxidoreductase activity, acting on the CH-OH group of donors, NAD or NADP as acceptor"/>
    <property type="evidence" value="ECO:0007669"/>
    <property type="project" value="UniProtKB-ARBA"/>
</dbReference>
<dbReference type="InterPro" id="IPR006140">
    <property type="entry name" value="D-isomer_DH_NAD-bd"/>
</dbReference>
<gene>
    <name evidence="4" type="ORF">G3I74_06860</name>
</gene>
<dbReference type="PANTHER" id="PTHR43333">
    <property type="entry name" value="2-HACID_DH_C DOMAIN-CONTAINING PROTEIN"/>
    <property type="match status" value="1"/>
</dbReference>
<evidence type="ECO:0000259" key="3">
    <source>
        <dbReference type="Pfam" id="PF02826"/>
    </source>
</evidence>
<dbReference type="EMBL" id="JAAGSC010000039">
    <property type="protein sequence ID" value="NDY95443.1"/>
    <property type="molecule type" value="Genomic_DNA"/>
</dbReference>
<dbReference type="GO" id="GO:0051287">
    <property type="term" value="F:NAD binding"/>
    <property type="evidence" value="ECO:0007669"/>
    <property type="project" value="InterPro"/>
</dbReference>
<reference evidence="4 5" key="1">
    <citation type="submission" date="2020-02" db="EMBL/GenBank/DDBJ databases">
        <authorList>
            <person name="Zhang X.-Y."/>
        </authorList>
    </citation>
    <scope>NUCLEOTIDE SEQUENCE [LARGE SCALE GENOMIC DNA]</scope>
    <source>
        <strain evidence="4 5">C33</strain>
    </source>
</reference>
<protein>
    <submittedName>
        <fullName evidence="4">Glyoxylate/hydroxypyruvate reductase A</fullName>
    </submittedName>
</protein>
<keyword evidence="2" id="KW-0520">NAD</keyword>
<evidence type="ECO:0000256" key="1">
    <source>
        <dbReference type="ARBA" id="ARBA00023002"/>
    </source>
</evidence>
<dbReference type="RefSeq" id="WP_164210827.1">
    <property type="nucleotide sequence ID" value="NZ_JAAGSC010000039.1"/>
</dbReference>
<dbReference type="SUPFAM" id="SSF51735">
    <property type="entry name" value="NAD(P)-binding Rossmann-fold domains"/>
    <property type="match status" value="1"/>
</dbReference>
<proteinExistence type="predicted"/>
<dbReference type="Pfam" id="PF02826">
    <property type="entry name" value="2-Hacid_dh_C"/>
    <property type="match status" value="1"/>
</dbReference>
<dbReference type="InterPro" id="IPR029753">
    <property type="entry name" value="D-isomer_DH_CS"/>
</dbReference>
<keyword evidence="5" id="KW-1185">Reference proteome</keyword>